<evidence type="ECO:0000313" key="2">
    <source>
        <dbReference type="EMBL" id="PJM75033.1"/>
    </source>
</evidence>
<feature type="region of interest" description="Disordered" evidence="1">
    <location>
        <begin position="119"/>
        <end position="170"/>
    </location>
</feature>
<comment type="caution">
    <text evidence="2">The sequence shown here is derived from an EMBL/GenBank/DDBJ whole genome shotgun (WGS) entry which is preliminary data.</text>
</comment>
<keyword evidence="3" id="KW-1185">Reference proteome</keyword>
<evidence type="ECO:0000313" key="3">
    <source>
        <dbReference type="Proteomes" id="UP000231451"/>
    </source>
</evidence>
<accession>A0A2M9HDZ5</accession>
<proteinExistence type="predicted"/>
<gene>
    <name evidence="2" type="ORF">CSQ87_07365</name>
</gene>
<evidence type="ECO:0000256" key="1">
    <source>
        <dbReference type="SAM" id="MobiDB-lite"/>
    </source>
</evidence>
<dbReference type="Proteomes" id="UP000231451">
    <property type="component" value="Unassembled WGS sequence"/>
</dbReference>
<name>A0A2M9HDZ5_9BIFI</name>
<dbReference type="RefSeq" id="WP_100513230.1">
    <property type="nucleotide sequence ID" value="NZ_PEBK01000006.1"/>
</dbReference>
<dbReference type="EMBL" id="PEBK01000006">
    <property type="protein sequence ID" value="PJM75033.1"/>
    <property type="molecule type" value="Genomic_DNA"/>
</dbReference>
<organism evidence="2 3">
    <name type="scientific">Bifidobacterium simiarum</name>
    <dbReference type="NCBI Taxonomy" id="2045441"/>
    <lineage>
        <taxon>Bacteria</taxon>
        <taxon>Bacillati</taxon>
        <taxon>Actinomycetota</taxon>
        <taxon>Actinomycetes</taxon>
        <taxon>Bifidobacteriales</taxon>
        <taxon>Bifidobacteriaceae</taxon>
        <taxon>Bifidobacterium</taxon>
    </lineage>
</organism>
<protein>
    <submittedName>
        <fullName evidence="2">Uncharacterized protein</fullName>
    </submittedName>
</protein>
<feature type="compositionally biased region" description="Gly residues" evidence="1">
    <location>
        <begin position="124"/>
        <end position="155"/>
    </location>
</feature>
<reference evidence="2 3" key="1">
    <citation type="submission" date="2017-10" db="EMBL/GenBank/DDBJ databases">
        <title>Draft genome sequences of strains TRE 1, TRE 9, TRE H and TRI 7, isolated from tamarins, belonging to four potential novel Bifidobacterium species.</title>
        <authorList>
            <person name="Mattarelli P."/>
            <person name="Modesto M."/>
            <person name="Puglisi E."/>
            <person name="Morelli L."/>
            <person name="Spezio C."/>
            <person name="Bonetti A."/>
            <person name="Sandri C."/>
        </authorList>
    </citation>
    <scope>NUCLEOTIDE SEQUENCE [LARGE SCALE GENOMIC DNA]</scope>
    <source>
        <strain evidence="3">TRI7</strain>
    </source>
</reference>
<dbReference type="AlphaFoldDB" id="A0A2M9HDZ5"/>
<sequence length="170" mass="17492">MLTDSGPSSAEAIAASETELVIEARNTCDAFGGQLRRAAQDMAVLNGTSPDDEALRHLKANWRNPERPSQAAMADAVLKQVQAIPWLANSRVILEQLGYTDTDITRLLSDKRRAEATNALDGLLRGGATGDRQGGTRPSGGQPGEGGGTGEGGARGAVAEDPPAGAGDTA</sequence>